<feature type="signal peptide" evidence="12">
    <location>
        <begin position="1"/>
        <end position="19"/>
    </location>
</feature>
<evidence type="ECO:0000313" key="16">
    <source>
        <dbReference type="Proteomes" id="UP000053989"/>
    </source>
</evidence>
<evidence type="ECO:0000256" key="3">
    <source>
        <dbReference type="ARBA" id="ARBA00011276"/>
    </source>
</evidence>
<dbReference type="Gene3D" id="2.130.10.10">
    <property type="entry name" value="YVTN repeat-like/Quinoprotein amine dehydrogenase"/>
    <property type="match status" value="1"/>
</dbReference>
<dbReference type="STRING" id="1036808.A0A0C3ECM3"/>
<evidence type="ECO:0000256" key="6">
    <source>
        <dbReference type="ARBA" id="ARBA00022729"/>
    </source>
</evidence>
<evidence type="ECO:0000256" key="11">
    <source>
        <dbReference type="SAM" id="Phobius"/>
    </source>
</evidence>
<evidence type="ECO:0000256" key="5">
    <source>
        <dbReference type="ARBA" id="ARBA00022692"/>
    </source>
</evidence>
<dbReference type="Proteomes" id="UP000053989">
    <property type="component" value="Unassembled WGS sequence"/>
</dbReference>
<keyword evidence="10" id="KW-0325">Glycoprotein</keyword>
<dbReference type="GO" id="GO:0034975">
    <property type="term" value="P:protein folding in endoplasmic reticulum"/>
    <property type="evidence" value="ECO:0007669"/>
    <property type="project" value="TreeGrafter"/>
</dbReference>
<evidence type="ECO:0000256" key="4">
    <source>
        <dbReference type="ARBA" id="ARBA00020824"/>
    </source>
</evidence>
<evidence type="ECO:0000256" key="2">
    <source>
        <dbReference type="ARBA" id="ARBA00007904"/>
    </source>
</evidence>
<feature type="domain" description="ER membrane protein complex subunit 1 C-terminal" evidence="13">
    <location>
        <begin position="813"/>
        <end position="1029"/>
    </location>
</feature>
<keyword evidence="5 11" id="KW-0812">Transmembrane</keyword>
<dbReference type="GO" id="GO:0072546">
    <property type="term" value="C:EMC complex"/>
    <property type="evidence" value="ECO:0007669"/>
    <property type="project" value="InterPro"/>
</dbReference>
<dbReference type="PANTHER" id="PTHR21573:SF0">
    <property type="entry name" value="ER MEMBRANE PROTEIN COMPLEX SUBUNIT 1"/>
    <property type="match status" value="1"/>
</dbReference>
<feature type="transmembrane region" description="Helical" evidence="11">
    <location>
        <begin position="1002"/>
        <end position="1020"/>
    </location>
</feature>
<reference evidence="16" key="2">
    <citation type="submission" date="2015-01" db="EMBL/GenBank/DDBJ databases">
        <title>Evolutionary Origins and Diversification of the Mycorrhizal Mutualists.</title>
        <authorList>
            <consortium name="DOE Joint Genome Institute"/>
            <consortium name="Mycorrhizal Genomics Consortium"/>
            <person name="Kohler A."/>
            <person name="Kuo A."/>
            <person name="Nagy L.G."/>
            <person name="Floudas D."/>
            <person name="Copeland A."/>
            <person name="Barry K.W."/>
            <person name="Cichocki N."/>
            <person name="Veneault-Fourrey C."/>
            <person name="LaButti K."/>
            <person name="Lindquist E.A."/>
            <person name="Lipzen A."/>
            <person name="Lundell T."/>
            <person name="Morin E."/>
            <person name="Murat C."/>
            <person name="Riley R."/>
            <person name="Ohm R."/>
            <person name="Sun H."/>
            <person name="Tunlid A."/>
            <person name="Henrissat B."/>
            <person name="Grigoriev I.V."/>
            <person name="Hibbett D.S."/>
            <person name="Martin F."/>
        </authorList>
    </citation>
    <scope>NUCLEOTIDE SEQUENCE [LARGE SCALE GENOMIC DNA]</scope>
    <source>
        <strain evidence="16">Foug A</strain>
    </source>
</reference>
<dbReference type="InterPro" id="IPR011678">
    <property type="entry name" value="EMC1_C"/>
</dbReference>
<feature type="domain" description="EMC1 first beta-propeller" evidence="14">
    <location>
        <begin position="19"/>
        <end position="437"/>
    </location>
</feature>
<evidence type="ECO:0000256" key="1">
    <source>
        <dbReference type="ARBA" id="ARBA00004115"/>
    </source>
</evidence>
<organism evidence="15 16">
    <name type="scientific">Scleroderma citrinum Foug A</name>
    <dbReference type="NCBI Taxonomy" id="1036808"/>
    <lineage>
        <taxon>Eukaryota</taxon>
        <taxon>Fungi</taxon>
        <taxon>Dikarya</taxon>
        <taxon>Basidiomycota</taxon>
        <taxon>Agaricomycotina</taxon>
        <taxon>Agaricomycetes</taxon>
        <taxon>Agaricomycetidae</taxon>
        <taxon>Boletales</taxon>
        <taxon>Sclerodermatineae</taxon>
        <taxon>Sclerodermataceae</taxon>
        <taxon>Scleroderma</taxon>
    </lineage>
</organism>
<dbReference type="InParanoid" id="A0A0C3ECM3"/>
<reference evidence="15 16" key="1">
    <citation type="submission" date="2014-04" db="EMBL/GenBank/DDBJ databases">
        <authorList>
            <consortium name="DOE Joint Genome Institute"/>
            <person name="Kuo A."/>
            <person name="Kohler A."/>
            <person name="Nagy L.G."/>
            <person name="Floudas D."/>
            <person name="Copeland A."/>
            <person name="Barry K.W."/>
            <person name="Cichocki N."/>
            <person name="Veneault-Fourrey C."/>
            <person name="LaButti K."/>
            <person name="Lindquist E.A."/>
            <person name="Lipzen A."/>
            <person name="Lundell T."/>
            <person name="Morin E."/>
            <person name="Murat C."/>
            <person name="Sun H."/>
            <person name="Tunlid A."/>
            <person name="Henrissat B."/>
            <person name="Grigoriev I.V."/>
            <person name="Hibbett D.S."/>
            <person name="Martin F."/>
            <person name="Nordberg H.P."/>
            <person name="Cantor M.N."/>
            <person name="Hua S.X."/>
        </authorList>
    </citation>
    <scope>NUCLEOTIDE SEQUENCE [LARGE SCALE GENOMIC DNA]</scope>
    <source>
        <strain evidence="15 16">Foug A</strain>
    </source>
</reference>
<dbReference type="EMBL" id="KN822021">
    <property type="protein sequence ID" value="KIM65686.1"/>
    <property type="molecule type" value="Genomic_DNA"/>
</dbReference>
<evidence type="ECO:0000313" key="15">
    <source>
        <dbReference type="EMBL" id="KIM65686.1"/>
    </source>
</evidence>
<dbReference type="InterPro" id="IPR011047">
    <property type="entry name" value="Quinoprotein_ADH-like_sf"/>
</dbReference>
<comment type="similarity">
    <text evidence="2">Belongs to the EMC1 family.</text>
</comment>
<dbReference type="OrthoDB" id="28092at2759"/>
<dbReference type="InterPro" id="IPR058545">
    <property type="entry name" value="Beta-prop_EMC1_1st"/>
</dbReference>
<dbReference type="InterPro" id="IPR026895">
    <property type="entry name" value="EMC1"/>
</dbReference>
<evidence type="ECO:0000256" key="10">
    <source>
        <dbReference type="ARBA" id="ARBA00023180"/>
    </source>
</evidence>
<evidence type="ECO:0000256" key="8">
    <source>
        <dbReference type="ARBA" id="ARBA00022989"/>
    </source>
</evidence>
<evidence type="ECO:0000256" key="7">
    <source>
        <dbReference type="ARBA" id="ARBA00022824"/>
    </source>
</evidence>
<dbReference type="Pfam" id="PF25293">
    <property type="entry name" value="Beta-prop_EMC1_N"/>
    <property type="match status" value="1"/>
</dbReference>
<comment type="subunit">
    <text evidence="3">Component of the ER membrane protein complex (EMC).</text>
</comment>
<keyword evidence="9 11" id="KW-0472">Membrane</keyword>
<dbReference type="HOGENOM" id="CLU_005034_1_0_1"/>
<evidence type="ECO:0000256" key="12">
    <source>
        <dbReference type="SAM" id="SignalP"/>
    </source>
</evidence>
<keyword evidence="7" id="KW-0256">Endoplasmic reticulum</keyword>
<dbReference type="InterPro" id="IPR015943">
    <property type="entry name" value="WD40/YVTN_repeat-like_dom_sf"/>
</dbReference>
<dbReference type="PANTHER" id="PTHR21573">
    <property type="entry name" value="ER MEMBRANE PROTEIN COMPLEX SUBUNIT 1"/>
    <property type="match status" value="1"/>
</dbReference>
<feature type="chain" id="PRO_5002163788" description="ER membrane protein complex subunit 1" evidence="12">
    <location>
        <begin position="20"/>
        <end position="1033"/>
    </location>
</feature>
<keyword evidence="6 12" id="KW-0732">Signal</keyword>
<dbReference type="AlphaFoldDB" id="A0A0C3ECM3"/>
<evidence type="ECO:0000256" key="9">
    <source>
        <dbReference type="ARBA" id="ARBA00023136"/>
    </source>
</evidence>
<accession>A0A0C3ECM3</accession>
<name>A0A0C3ECM3_9AGAM</name>
<dbReference type="Pfam" id="PF07774">
    <property type="entry name" value="EMC1_C"/>
    <property type="match status" value="1"/>
</dbReference>
<keyword evidence="16" id="KW-1185">Reference proteome</keyword>
<sequence length="1033" mass="112646">MRWLTSFLVASVLHTATWALHESDVGVIDWHTRLVGVPLIGSHNTAPVFHGDFILTATGSNVLAALNATDGSIVWRSVHDDDDPILAFKIHDSTVAALSGPGGATFRSYNLLTGDLLLERRLHNPVDGRSHEFQEVEITPIHDSIPESNTIFTLTNGDTVSRIDGQSGGVVWKWSSQDSGSHIVYTNILASPDVIYAVGLVKASTAYTLHVMTLTTSDGSVVASVSIPANLARGREDFILLAPPATPPTGDAPQGPCLVWLEDASLRVAVLNSALKGQVHMIPGINYTRIHDIGLASAGQFIAFQEVGNAHVMRFNGVSLLAIWEFVGVQAPPKALAESLFTGSFDKDGEPRIARIYWSQKHAQAIQQTFTPRLAENRGIVTGYTFSFKTSGYGNIIHVTFDGRSSDTQETTRLLLTTSTGALQLWQHEEMLWSRDEALSTVRAAAFVSLPSPGASSGLAVESTVGEGMGETILKHIRRFSERTLRHFYAPYSASESIDYTGHRVLHGDTFGLRQVIVAATAEGVLYGIDSSTGEVLWRRLFGRVGGRIVPVKMFVVPRKVRGTGDEGEENGRETVVLVTQRAANVLVDTVVFEFDPFTGEDASPIEDMSDTELILNAGRGPLEGKDVIHGPLVDTFLLPDGNGTVVLLDEFMQVQLYPDTPATRAVLGSLAHTLHLVLPVHTAVDPRAGPDNKTSMLHTQLVGHRLTLNEELSSVHIAYPTWRISLAPGEIVRELSANANTGRVASYGRVLGDRRTLYKYLNPHLKMIVTESVTPMKTCGLYLLDGVKGTVLYHVSVNAVESRCDVHAALVDNWFVYSYFDTGESDGENGTKGWRLVSVEMYEGRKPDDVTRSSELSAYANATMEMTVYEQAYLVSHGITALAPTSTRFGVTLRDLIVATRRHSVQSVPRRLLDPRRPAGKPSHTESEEGLVMYDAVLPDNGGLVLSHKYEVANVRQIVTVPSRLESTSLVLALGLDLFLTRVAPSGTFDVLSENFNKAQLVLTIGGLVVAVLVVRPIVARKKLKERWYTHQ</sequence>
<evidence type="ECO:0000259" key="13">
    <source>
        <dbReference type="Pfam" id="PF07774"/>
    </source>
</evidence>
<dbReference type="SMART" id="SM00564">
    <property type="entry name" value="PQQ"/>
    <property type="match status" value="3"/>
</dbReference>
<keyword evidence="8 11" id="KW-1133">Transmembrane helix</keyword>
<dbReference type="SUPFAM" id="SSF50998">
    <property type="entry name" value="Quinoprotein alcohol dehydrogenase-like"/>
    <property type="match status" value="1"/>
</dbReference>
<proteinExistence type="inferred from homology"/>
<evidence type="ECO:0000259" key="14">
    <source>
        <dbReference type="Pfam" id="PF25293"/>
    </source>
</evidence>
<dbReference type="InterPro" id="IPR018391">
    <property type="entry name" value="PQQ_b-propeller_rpt"/>
</dbReference>
<protein>
    <recommendedName>
        <fullName evidence="4">ER membrane protein complex subunit 1</fullName>
    </recommendedName>
</protein>
<gene>
    <name evidence="15" type="ORF">SCLCIDRAFT_444798</name>
</gene>
<comment type="subcellular location">
    <subcellularLocation>
        <location evidence="1">Endoplasmic reticulum membrane</location>
        <topology evidence="1">Single-pass type I membrane protein</topology>
    </subcellularLocation>
</comment>